<dbReference type="RefSeq" id="WP_009136196.1">
    <property type="nucleotide sequence ID" value="NZ_JH594596.1"/>
</dbReference>
<dbReference type="PANTHER" id="PTHR37422">
    <property type="entry name" value="TEICHURONIC ACID BIOSYNTHESIS PROTEIN TUAE"/>
    <property type="match status" value="1"/>
</dbReference>
<evidence type="ECO:0000256" key="1">
    <source>
        <dbReference type="ARBA" id="ARBA00004141"/>
    </source>
</evidence>
<feature type="transmembrane region" description="Helical" evidence="5">
    <location>
        <begin position="420"/>
        <end position="438"/>
    </location>
</feature>
<dbReference type="EMBL" id="ADMC01000016">
    <property type="protein sequence ID" value="EHP48903.1"/>
    <property type="molecule type" value="Genomic_DNA"/>
</dbReference>
<dbReference type="AlphaFoldDB" id="H1DFL2"/>
<dbReference type="Proteomes" id="UP000004892">
    <property type="component" value="Unassembled WGS sequence"/>
</dbReference>
<keyword evidence="4 5" id="KW-0472">Membrane</keyword>
<feature type="transmembrane region" description="Helical" evidence="5">
    <location>
        <begin position="290"/>
        <end position="310"/>
    </location>
</feature>
<dbReference type="HOGENOM" id="CLU_042012_0_0_10"/>
<organism evidence="7 8">
    <name type="scientific">Odoribacter laneus YIT 12061</name>
    <dbReference type="NCBI Taxonomy" id="742817"/>
    <lineage>
        <taxon>Bacteria</taxon>
        <taxon>Pseudomonadati</taxon>
        <taxon>Bacteroidota</taxon>
        <taxon>Bacteroidia</taxon>
        <taxon>Bacteroidales</taxon>
        <taxon>Odoribacteraceae</taxon>
        <taxon>Odoribacter</taxon>
    </lineage>
</organism>
<sequence length="474" mass="53549">MFKNVISYRVPFVFIAGVFIIYQLVIREGILPALIFAILPVIGIGCAGIFHGQLAFYAFFVINYFIMGISRYFPMKTGMIMLGLTLGLLLLVFLKNIFHPYDWKRSRNFLTVIWLIWFVYCLLEIFNPTSVIQAWNIAINGYAFFPLLSAILIPILFTRYKDLKWLLILWAFLCLLAAAKGYWQRNHGFDSAELYWLLVEGGARTHFIYSGVRYFSFFSDAANYGTSMGLSMTIFGIIGFYVRPIWLKFLFWGTAVASFYGLMISGTRSAVIIPIVGLVTYLILCRNIKYMLFGICILTASLLFLTQTNIGNENSLIRRMRTTFDKDDASMQVRVINKKKMIPLLQDKPFGIGLGLSGGRATRFNVDTPLAKLPPDSSHTATWIETGIVGLLLYFTLLLLILAKASYIAVFVVKDKKLKGILIAFIAGISGVLVAAYANDVTTYPNGILMSILYAFLFTIPYYDKEQTTDVTTT</sequence>
<evidence type="ECO:0000256" key="4">
    <source>
        <dbReference type="ARBA" id="ARBA00023136"/>
    </source>
</evidence>
<evidence type="ECO:0000313" key="8">
    <source>
        <dbReference type="Proteomes" id="UP000004892"/>
    </source>
</evidence>
<name>H1DFL2_9BACT</name>
<feature type="transmembrane region" description="Helical" evidence="5">
    <location>
        <begin position="109"/>
        <end position="126"/>
    </location>
</feature>
<evidence type="ECO:0000313" key="7">
    <source>
        <dbReference type="EMBL" id="EHP48903.1"/>
    </source>
</evidence>
<gene>
    <name evidence="7" type="ORF">HMPREF9449_01048</name>
</gene>
<protein>
    <recommendedName>
        <fullName evidence="6">O-antigen ligase-related domain-containing protein</fullName>
    </recommendedName>
</protein>
<dbReference type="InterPro" id="IPR051533">
    <property type="entry name" value="WaaL-like"/>
</dbReference>
<feature type="transmembrane region" description="Helical" evidence="5">
    <location>
        <begin position="165"/>
        <end position="183"/>
    </location>
</feature>
<feature type="transmembrane region" description="Helical" evidence="5">
    <location>
        <begin position="6"/>
        <end position="26"/>
    </location>
</feature>
<dbReference type="GO" id="GO:0016020">
    <property type="term" value="C:membrane"/>
    <property type="evidence" value="ECO:0007669"/>
    <property type="project" value="UniProtKB-SubCell"/>
</dbReference>
<evidence type="ECO:0000259" key="6">
    <source>
        <dbReference type="Pfam" id="PF04932"/>
    </source>
</evidence>
<proteinExistence type="predicted"/>
<dbReference type="PANTHER" id="PTHR37422:SF13">
    <property type="entry name" value="LIPOPOLYSACCHARIDE BIOSYNTHESIS PROTEIN PA4999-RELATED"/>
    <property type="match status" value="1"/>
</dbReference>
<dbReference type="eggNOG" id="COG3307">
    <property type="taxonomic scope" value="Bacteria"/>
</dbReference>
<dbReference type="GeneID" id="98068638"/>
<evidence type="ECO:0000256" key="5">
    <source>
        <dbReference type="SAM" id="Phobius"/>
    </source>
</evidence>
<evidence type="ECO:0000256" key="2">
    <source>
        <dbReference type="ARBA" id="ARBA00022692"/>
    </source>
</evidence>
<feature type="transmembrane region" description="Helical" evidence="5">
    <location>
        <begin position="259"/>
        <end position="283"/>
    </location>
</feature>
<dbReference type="STRING" id="742817.HMPREF9449_01048"/>
<keyword evidence="8" id="KW-1185">Reference proteome</keyword>
<dbReference type="InterPro" id="IPR007016">
    <property type="entry name" value="O-antigen_ligase-rel_domated"/>
</dbReference>
<feature type="transmembrane region" description="Helical" evidence="5">
    <location>
        <begin position="78"/>
        <end position="97"/>
    </location>
</feature>
<feature type="transmembrane region" description="Helical" evidence="5">
    <location>
        <begin position="195"/>
        <end position="215"/>
    </location>
</feature>
<dbReference type="Pfam" id="PF04932">
    <property type="entry name" value="Wzy_C"/>
    <property type="match status" value="1"/>
</dbReference>
<feature type="domain" description="O-antigen ligase-related" evidence="6">
    <location>
        <begin position="254"/>
        <end position="395"/>
    </location>
</feature>
<dbReference type="PATRIC" id="fig|742817.3.peg.1110"/>
<comment type="subcellular location">
    <subcellularLocation>
        <location evidence="1">Membrane</location>
        <topology evidence="1">Multi-pass membrane protein</topology>
    </subcellularLocation>
</comment>
<feature type="transmembrane region" description="Helical" evidence="5">
    <location>
        <begin position="132"/>
        <end position="153"/>
    </location>
</feature>
<keyword evidence="2 5" id="KW-0812">Transmembrane</keyword>
<comment type="caution">
    <text evidence="7">The sequence shown here is derived from an EMBL/GenBank/DDBJ whole genome shotgun (WGS) entry which is preliminary data.</text>
</comment>
<keyword evidence="3 5" id="KW-1133">Transmembrane helix</keyword>
<reference evidence="7 8" key="1">
    <citation type="submission" date="2012-01" db="EMBL/GenBank/DDBJ databases">
        <title>The Genome Sequence of Odoribacter laneus YIT 12061.</title>
        <authorList>
            <consortium name="The Broad Institute Genome Sequencing Platform"/>
            <person name="Earl A."/>
            <person name="Ward D."/>
            <person name="Feldgarden M."/>
            <person name="Gevers D."/>
            <person name="Morotomi M."/>
            <person name="Young S.K."/>
            <person name="Zeng Q."/>
            <person name="Gargeya S."/>
            <person name="Fitzgerald M."/>
            <person name="Haas B."/>
            <person name="Abouelleil A."/>
            <person name="Alvarado L."/>
            <person name="Arachchi H.M."/>
            <person name="Berlin A."/>
            <person name="Chapman S.B."/>
            <person name="Gearin G."/>
            <person name="Goldberg J."/>
            <person name="Griggs A."/>
            <person name="Gujja S."/>
            <person name="Hansen M."/>
            <person name="Heiman D."/>
            <person name="Howarth C."/>
            <person name="Larimer J."/>
            <person name="Lui A."/>
            <person name="MacDonald P.J.P."/>
            <person name="McCowen C."/>
            <person name="Montmayeur A."/>
            <person name="Murphy C."/>
            <person name="Neiman D."/>
            <person name="Pearson M."/>
            <person name="Priest M."/>
            <person name="Roberts A."/>
            <person name="Saif S."/>
            <person name="Shea T."/>
            <person name="Sisk P."/>
            <person name="Stolte C."/>
            <person name="Sykes S."/>
            <person name="Wortman J."/>
            <person name="Nusbaum C."/>
            <person name="Birren B."/>
        </authorList>
    </citation>
    <scope>NUCLEOTIDE SEQUENCE [LARGE SCALE GENOMIC DNA]</scope>
    <source>
        <strain evidence="7 8">YIT 12061</strain>
    </source>
</reference>
<feature type="transmembrane region" description="Helical" evidence="5">
    <location>
        <begin position="391"/>
        <end position="413"/>
    </location>
</feature>
<feature type="transmembrane region" description="Helical" evidence="5">
    <location>
        <begin position="444"/>
        <end position="463"/>
    </location>
</feature>
<feature type="transmembrane region" description="Helical" evidence="5">
    <location>
        <begin position="227"/>
        <end position="247"/>
    </location>
</feature>
<evidence type="ECO:0000256" key="3">
    <source>
        <dbReference type="ARBA" id="ARBA00022989"/>
    </source>
</evidence>
<accession>H1DFL2</accession>
<feature type="transmembrane region" description="Helical" evidence="5">
    <location>
        <begin position="33"/>
        <end position="66"/>
    </location>
</feature>